<organism evidence="2 3">
    <name type="scientific">Dryococelus australis</name>
    <dbReference type="NCBI Taxonomy" id="614101"/>
    <lineage>
        <taxon>Eukaryota</taxon>
        <taxon>Metazoa</taxon>
        <taxon>Ecdysozoa</taxon>
        <taxon>Arthropoda</taxon>
        <taxon>Hexapoda</taxon>
        <taxon>Insecta</taxon>
        <taxon>Pterygota</taxon>
        <taxon>Neoptera</taxon>
        <taxon>Polyneoptera</taxon>
        <taxon>Phasmatodea</taxon>
        <taxon>Verophasmatodea</taxon>
        <taxon>Anareolatae</taxon>
        <taxon>Phasmatidae</taxon>
        <taxon>Eurycanthinae</taxon>
        <taxon>Dryococelus</taxon>
    </lineage>
</organism>
<feature type="region of interest" description="Disordered" evidence="1">
    <location>
        <begin position="430"/>
        <end position="449"/>
    </location>
</feature>
<name>A0ABQ9INN1_9NEOP</name>
<dbReference type="EMBL" id="JARBHB010000001">
    <property type="protein sequence ID" value="KAJ8898274.1"/>
    <property type="molecule type" value="Genomic_DNA"/>
</dbReference>
<keyword evidence="3" id="KW-1185">Reference proteome</keyword>
<evidence type="ECO:0000256" key="1">
    <source>
        <dbReference type="SAM" id="MobiDB-lite"/>
    </source>
</evidence>
<proteinExistence type="predicted"/>
<accession>A0ABQ9INN1</accession>
<feature type="non-terminal residue" evidence="2">
    <location>
        <position position="496"/>
    </location>
</feature>
<sequence length="496" mass="55246">MLVLPPWNLAIVRSSLNCDVLTLFMYCDTNAAELPAILREWAEPARPRSRSEGAIRATLTCTPSASSLLRARRAPQHGFASPIASTNLSRGMGTKPSVNKTKLPSNESKARPVVVRLGRILRLETLRTRSLSSRHCTRKTSRDGGVPSAEIRLVTNLRHHCRKLNFSRDQDAGDTRSRELTRCRELEERVTYSDSHGILIALAGPRAVPLRDVNRFLDHWARVIYEHKSLPHTVHVTASRITGARMMFTRRCRPLRSRSKGTCHIPNCSLLSENILYVLQIFLWKIVAKDFFFVTVQLELPRLLASHQCEPGSIPGRVTGLIFACGNSAGRCLWSAGFLGDLPFPPPLHSGVSPYSTQSPSPALKTSLASRAPDRWRANRLRHGRSAQTAIRKCYFRGNLNEEKWADIHGVVTNAKVNIQICEQKTENSPPVSLLASHQGDPESIPGRVTPYFRMRESCRTMPLASEFSRDLPFPPPFNSGAAPYSPQSPSSALKT</sequence>
<reference evidence="2 3" key="1">
    <citation type="submission" date="2023-02" db="EMBL/GenBank/DDBJ databases">
        <title>LHISI_Scaffold_Assembly.</title>
        <authorList>
            <person name="Stuart O.P."/>
            <person name="Cleave R."/>
            <person name="Magrath M.J.L."/>
            <person name="Mikheyev A.S."/>
        </authorList>
    </citation>
    <scope>NUCLEOTIDE SEQUENCE [LARGE SCALE GENOMIC DNA]</scope>
    <source>
        <strain evidence="2">Daus_M_001</strain>
        <tissue evidence="2">Leg muscle</tissue>
    </source>
</reference>
<comment type="caution">
    <text evidence="2">The sequence shown here is derived from an EMBL/GenBank/DDBJ whole genome shotgun (WGS) entry which is preliminary data.</text>
</comment>
<feature type="compositionally biased region" description="Polar residues" evidence="1">
    <location>
        <begin position="96"/>
        <end position="107"/>
    </location>
</feature>
<gene>
    <name evidence="2" type="ORF">PR048_003634</name>
</gene>
<feature type="region of interest" description="Disordered" evidence="1">
    <location>
        <begin position="80"/>
        <end position="109"/>
    </location>
</feature>
<evidence type="ECO:0000313" key="2">
    <source>
        <dbReference type="EMBL" id="KAJ8898274.1"/>
    </source>
</evidence>
<feature type="compositionally biased region" description="Low complexity" evidence="1">
    <location>
        <begin position="480"/>
        <end position="496"/>
    </location>
</feature>
<feature type="region of interest" description="Disordered" evidence="1">
    <location>
        <begin position="471"/>
        <end position="496"/>
    </location>
</feature>
<dbReference type="Proteomes" id="UP001159363">
    <property type="component" value="Chromosome 1"/>
</dbReference>
<evidence type="ECO:0000313" key="3">
    <source>
        <dbReference type="Proteomes" id="UP001159363"/>
    </source>
</evidence>
<protein>
    <submittedName>
        <fullName evidence="2">Uncharacterized protein</fullName>
    </submittedName>
</protein>